<dbReference type="InterPro" id="IPR052945">
    <property type="entry name" value="Mitotic_Regulator"/>
</dbReference>
<dbReference type="SMART" id="SM00220">
    <property type="entry name" value="S_TKc"/>
    <property type="match status" value="1"/>
</dbReference>
<dbReference type="InterPro" id="IPR017441">
    <property type="entry name" value="Protein_kinase_ATP_BS"/>
</dbReference>
<feature type="coiled-coil region" evidence="4">
    <location>
        <begin position="499"/>
        <end position="533"/>
    </location>
</feature>
<keyword evidence="4" id="KW-0175">Coiled coil</keyword>
<evidence type="ECO:0000256" key="6">
    <source>
        <dbReference type="SAM" id="Phobius"/>
    </source>
</evidence>
<dbReference type="eggNOG" id="COG0790">
    <property type="taxonomic scope" value="Bacteria"/>
</dbReference>
<evidence type="ECO:0000313" key="9">
    <source>
        <dbReference type="Proteomes" id="UP000006334"/>
    </source>
</evidence>
<organism evidence="8 9">
    <name type="scientific">Aliiglaciecola lipolytica E3</name>
    <dbReference type="NCBI Taxonomy" id="1127673"/>
    <lineage>
        <taxon>Bacteria</taxon>
        <taxon>Pseudomonadati</taxon>
        <taxon>Pseudomonadota</taxon>
        <taxon>Gammaproteobacteria</taxon>
        <taxon>Alteromonadales</taxon>
        <taxon>Alteromonadaceae</taxon>
        <taxon>Aliiglaciecola</taxon>
    </lineage>
</organism>
<evidence type="ECO:0000256" key="3">
    <source>
        <dbReference type="PROSITE-ProRule" id="PRU10141"/>
    </source>
</evidence>
<dbReference type="Gene3D" id="1.10.510.10">
    <property type="entry name" value="Transferase(Phosphotransferase) domain 1"/>
    <property type="match status" value="1"/>
</dbReference>
<dbReference type="RefSeq" id="WP_008842580.1">
    <property type="nucleotide sequence ID" value="NZ_BAEN01000004.1"/>
</dbReference>
<dbReference type="SUPFAM" id="SSF81901">
    <property type="entry name" value="HCP-like"/>
    <property type="match status" value="1"/>
</dbReference>
<dbReference type="Pfam" id="PF00069">
    <property type="entry name" value="Pkinase"/>
    <property type="match status" value="1"/>
</dbReference>
<keyword evidence="6" id="KW-1133">Transmembrane helix</keyword>
<keyword evidence="9" id="KW-1185">Reference proteome</keyword>
<evidence type="ECO:0000259" key="7">
    <source>
        <dbReference type="PROSITE" id="PS50011"/>
    </source>
</evidence>
<name>K6YN44_9ALTE</name>
<dbReference type="PROSITE" id="PS00108">
    <property type="entry name" value="PROTEIN_KINASE_ST"/>
    <property type="match status" value="1"/>
</dbReference>
<dbReference type="PANTHER" id="PTHR43628">
    <property type="entry name" value="ACTIVATOR OF C KINASE PROTEIN 1-RELATED"/>
    <property type="match status" value="1"/>
</dbReference>
<dbReference type="InterPro" id="IPR008271">
    <property type="entry name" value="Ser/Thr_kinase_AS"/>
</dbReference>
<feature type="region of interest" description="Disordered" evidence="5">
    <location>
        <begin position="372"/>
        <end position="418"/>
    </location>
</feature>
<dbReference type="InterPro" id="IPR006597">
    <property type="entry name" value="Sel1-like"/>
</dbReference>
<feature type="compositionally biased region" description="Basic and acidic residues" evidence="5">
    <location>
        <begin position="373"/>
        <end position="395"/>
    </location>
</feature>
<keyword evidence="2 3" id="KW-0067">ATP-binding</keyword>
<feature type="transmembrane region" description="Helical" evidence="6">
    <location>
        <begin position="427"/>
        <end position="444"/>
    </location>
</feature>
<dbReference type="STRING" id="1127673.GLIP_0105"/>
<dbReference type="PANTHER" id="PTHR43628:SF1">
    <property type="entry name" value="CHITIN SYNTHASE REGULATORY FACTOR 2-RELATED"/>
    <property type="match status" value="1"/>
</dbReference>
<dbReference type="PROSITE" id="PS50011">
    <property type="entry name" value="PROTEIN_KINASE_DOM"/>
    <property type="match status" value="1"/>
</dbReference>
<dbReference type="AlphaFoldDB" id="K6YN44"/>
<evidence type="ECO:0000256" key="2">
    <source>
        <dbReference type="ARBA" id="ARBA00022840"/>
    </source>
</evidence>
<evidence type="ECO:0000256" key="4">
    <source>
        <dbReference type="SAM" id="Coils"/>
    </source>
</evidence>
<dbReference type="InterPro" id="IPR000719">
    <property type="entry name" value="Prot_kinase_dom"/>
</dbReference>
<dbReference type="EMBL" id="BAEN01000004">
    <property type="protein sequence ID" value="GAC12760.1"/>
    <property type="molecule type" value="Genomic_DNA"/>
</dbReference>
<dbReference type="InterPro" id="IPR011990">
    <property type="entry name" value="TPR-like_helical_dom_sf"/>
</dbReference>
<keyword evidence="6" id="KW-0812">Transmembrane</keyword>
<evidence type="ECO:0000256" key="1">
    <source>
        <dbReference type="ARBA" id="ARBA00022741"/>
    </source>
</evidence>
<evidence type="ECO:0000256" key="5">
    <source>
        <dbReference type="SAM" id="MobiDB-lite"/>
    </source>
</evidence>
<keyword evidence="6" id="KW-0472">Membrane</keyword>
<protein>
    <recommendedName>
        <fullName evidence="7">Protein kinase domain-containing protein</fullName>
    </recommendedName>
</protein>
<dbReference type="Gene3D" id="3.30.200.20">
    <property type="entry name" value="Phosphorylase Kinase, domain 1"/>
    <property type="match status" value="1"/>
</dbReference>
<comment type="caution">
    <text evidence="8">The sequence shown here is derived from an EMBL/GenBank/DDBJ whole genome shotgun (WGS) entry which is preliminary data.</text>
</comment>
<dbReference type="Gene3D" id="1.25.40.10">
    <property type="entry name" value="Tetratricopeptide repeat domain"/>
    <property type="match status" value="2"/>
</dbReference>
<feature type="domain" description="Protein kinase" evidence="7">
    <location>
        <begin position="17"/>
        <end position="296"/>
    </location>
</feature>
<gene>
    <name evidence="8" type="ORF">GLIP_0105</name>
</gene>
<sequence length="773" mass="85830">MDENILALPQGTELNHYIIESVLGQGGFGVVYKATHAHLNEDVVIKEFLPVELASRHGQTVTPHGTSKQDLYGDCLHRFMEEGRTLVKLRHQNVVRCRDLFTANGTAYLVMDFEDGLALDELIKSLEAQGQQYTQAQLMHFLVPLADGLAYIHDEGVLHRDIKPGNVFIRRSDGSPVLIDFGAAKQNFAVASQSQAPYTEFYAPMEQIEGGGEAKPTIDIHAFGALMYRIVTGIVGAKSESRVLAMATGKNDPLAPAASLAKGQYSDDFLSLIDDCLKFKPELRPQSMSEVRLRLLNGETAAKVVPDTAQQSLALLDDLINMAGSDSVISDSEMKLILTKAQSENIDATAAQNYVISKATENNWQIGDAVTAEDPHNVVESSSGKDKVENNKKPESPYLHVPKRNVEENQDNEASQGKKKRTLGQKLFIVFVFISICVGFVRIVNYQKEQDNKRLVAEVIERQKQREEANKRADYNAWTRAKSINTEVAYQAYLSAQPNGQYRQLAQNAIDELKRLQQQAQQQQTNKRADDAAWAAAKKGNTAMDYDKYLSENPSGSYRQAAANALNELANKGQNPTDDNEQFTRGYNYAYGKEGLKQSYAQAVYWYQKAAAQGNSGAMNNLGLLHSRGDGVKQSYSEAAKWYRKASDLGDAIAANNLGSLYRDGEGVPQSHAEANKLFRKSIDLKHYGAYVNLGFQYHRGNGVTKSYTEAVKYYRIAAEQGEKYGQLNLGVMYENGHGVTKSESEAIKWYRLAAKQGVESAQKALERRNLTW</sequence>
<accession>K6YN44</accession>
<dbReference type="Proteomes" id="UP000006334">
    <property type="component" value="Unassembled WGS sequence"/>
</dbReference>
<keyword evidence="1 3" id="KW-0547">Nucleotide-binding</keyword>
<dbReference type="eggNOG" id="COG0515">
    <property type="taxonomic scope" value="Bacteria"/>
</dbReference>
<dbReference type="CDD" id="cd14014">
    <property type="entry name" value="STKc_PknB_like"/>
    <property type="match status" value="1"/>
</dbReference>
<dbReference type="PROSITE" id="PS00107">
    <property type="entry name" value="PROTEIN_KINASE_ATP"/>
    <property type="match status" value="1"/>
</dbReference>
<dbReference type="Pfam" id="PF08238">
    <property type="entry name" value="Sel1"/>
    <property type="match status" value="5"/>
</dbReference>
<feature type="binding site" evidence="3">
    <location>
        <position position="46"/>
    </location>
    <ligand>
        <name>ATP</name>
        <dbReference type="ChEBI" id="CHEBI:30616"/>
    </ligand>
</feature>
<evidence type="ECO:0000313" key="8">
    <source>
        <dbReference type="EMBL" id="GAC12760.1"/>
    </source>
</evidence>
<dbReference type="GO" id="GO:0005524">
    <property type="term" value="F:ATP binding"/>
    <property type="evidence" value="ECO:0007669"/>
    <property type="project" value="UniProtKB-UniRule"/>
</dbReference>
<dbReference type="GO" id="GO:0004672">
    <property type="term" value="F:protein kinase activity"/>
    <property type="evidence" value="ECO:0007669"/>
    <property type="project" value="InterPro"/>
</dbReference>
<reference evidence="8 9" key="1">
    <citation type="journal article" date="2017" name="Antonie Van Leeuwenhoek">
        <title>Rhizobium rhizosphaerae sp. nov., a novel species isolated from rice rhizosphere.</title>
        <authorList>
            <person name="Zhao J.J."/>
            <person name="Zhang J."/>
            <person name="Zhang R.J."/>
            <person name="Zhang C.W."/>
            <person name="Yin H.Q."/>
            <person name="Zhang X.X."/>
        </authorList>
    </citation>
    <scope>NUCLEOTIDE SEQUENCE [LARGE SCALE GENOMIC DNA]</scope>
    <source>
        <strain evidence="8 9">E3</strain>
    </source>
</reference>
<dbReference type="SUPFAM" id="SSF56112">
    <property type="entry name" value="Protein kinase-like (PK-like)"/>
    <property type="match status" value="1"/>
</dbReference>
<dbReference type="OrthoDB" id="9801841at2"/>
<proteinExistence type="predicted"/>
<dbReference type="InterPro" id="IPR011009">
    <property type="entry name" value="Kinase-like_dom_sf"/>
</dbReference>
<dbReference type="SMART" id="SM00671">
    <property type="entry name" value="SEL1"/>
    <property type="match status" value="5"/>
</dbReference>